<keyword evidence="2" id="KW-0808">Transferase</keyword>
<dbReference type="GeneID" id="8770980"/>
<dbReference type="Gene3D" id="3.40.1190.20">
    <property type="match status" value="1"/>
</dbReference>
<dbReference type="InterPro" id="IPR011611">
    <property type="entry name" value="PfkB_dom"/>
</dbReference>
<dbReference type="SUPFAM" id="SSF53613">
    <property type="entry name" value="Ribokinase-like"/>
    <property type="match status" value="1"/>
</dbReference>
<evidence type="ECO:0000313" key="5">
    <source>
        <dbReference type="EMBL" id="ADC47179.1"/>
    </source>
</evidence>
<evidence type="ECO:0000313" key="6">
    <source>
        <dbReference type="Proteomes" id="UP000008680"/>
    </source>
</evidence>
<name>D3E3R8_METRM</name>
<dbReference type="PATRIC" id="fig|634498.28.peg.1333"/>
<feature type="domain" description="Carbohydrate kinase PfkB" evidence="4">
    <location>
        <begin position="160"/>
        <end position="283"/>
    </location>
</feature>
<keyword evidence="6" id="KW-1185">Reference proteome</keyword>
<protein>
    <submittedName>
        <fullName evidence="5">Carbohydrate kinase PfkB family</fullName>
    </submittedName>
</protein>
<dbReference type="HOGENOM" id="CLU_065902_0_0_2"/>
<sequence>MTLVLIGPACEDLIIIGNEKSSRIGGASYFQSFVYEEFYDDYIAIVNAQNTDLINEFPDMSKTELILKDDTHYFINEYPDKDNRDIRKQSTNFADIPILADDLKAIFNNLGLNEDNIDAFVINPLNSNDIPLETLEYLNSFNLPIFISLQGFLRFKDKDNSMVLKSYEDLDYIFNIAEAIFLDEKELKIVSDEDKSDSKIEIQDIGFDEKTNTIFIITNGSKGSRITDFKGINIKIDSVKCDNIVDATGCGDSYMAAFISNLLNGNDLKDSGDFASLIASKKLEFFGPYRTD</sequence>
<accession>D3E3R8</accession>
<proteinExistence type="inferred from homology"/>
<dbReference type="InterPro" id="IPR029056">
    <property type="entry name" value="Ribokinase-like"/>
</dbReference>
<dbReference type="Pfam" id="PF00294">
    <property type="entry name" value="PfkB"/>
    <property type="match status" value="1"/>
</dbReference>
<dbReference type="STRING" id="634498.mru_1329"/>
<dbReference type="GO" id="GO:0016301">
    <property type="term" value="F:kinase activity"/>
    <property type="evidence" value="ECO:0007669"/>
    <property type="project" value="UniProtKB-KW"/>
</dbReference>
<gene>
    <name evidence="5" type="ordered locus">mru_1329</name>
</gene>
<dbReference type="InterPro" id="IPR050306">
    <property type="entry name" value="PfkB_Carbo_kinase"/>
</dbReference>
<dbReference type="OrthoDB" id="26949at2157"/>
<dbReference type="KEGG" id="mru:mru_1329"/>
<dbReference type="Proteomes" id="UP000008680">
    <property type="component" value="Chromosome"/>
</dbReference>
<reference evidence="5 6" key="1">
    <citation type="journal article" date="2010" name="PLoS ONE">
        <title>The genome sequence of the rumen methanogen Methanobrevibacter ruminantium reveals new possibilities for controlling ruminant methane emissions.</title>
        <authorList>
            <person name="Leahy S.C."/>
            <person name="Kelly W.J."/>
            <person name="Altermann E."/>
            <person name="Ronimus R.S."/>
            <person name="Yeoman C.J."/>
            <person name="Pacheco D.M."/>
            <person name="Li D."/>
            <person name="Kong Z."/>
            <person name="McTavish S."/>
            <person name="Sang C."/>
            <person name="Lambie S.C."/>
            <person name="Janssen P.H."/>
            <person name="Dey D."/>
            <person name="Attwood G.T."/>
        </authorList>
    </citation>
    <scope>NUCLEOTIDE SEQUENCE [LARGE SCALE GENOMIC DNA]</scope>
    <source>
        <strain evidence="6">ATCC 35063 / DSM 1093 / JCM 13430 / OCM 146 / M1</strain>
    </source>
</reference>
<keyword evidence="3 5" id="KW-0418">Kinase</keyword>
<evidence type="ECO:0000256" key="2">
    <source>
        <dbReference type="ARBA" id="ARBA00022679"/>
    </source>
</evidence>
<evidence type="ECO:0000259" key="4">
    <source>
        <dbReference type="Pfam" id="PF00294"/>
    </source>
</evidence>
<dbReference type="AlphaFoldDB" id="D3E3R8"/>
<organism evidence="5 6">
    <name type="scientific">Methanobrevibacter ruminantium (strain ATCC 35063 / DSM 1093 / JCM 13430 / OCM 146 / M1)</name>
    <name type="common">Methanobacterium ruminantium</name>
    <dbReference type="NCBI Taxonomy" id="634498"/>
    <lineage>
        <taxon>Archaea</taxon>
        <taxon>Methanobacteriati</taxon>
        <taxon>Methanobacteriota</taxon>
        <taxon>Methanomada group</taxon>
        <taxon>Methanobacteria</taxon>
        <taxon>Methanobacteriales</taxon>
        <taxon>Methanobacteriaceae</taxon>
        <taxon>Methanobrevibacter</taxon>
    </lineage>
</organism>
<dbReference type="RefSeq" id="WP_012956128.1">
    <property type="nucleotide sequence ID" value="NC_013790.1"/>
</dbReference>
<dbReference type="PANTHER" id="PTHR43085:SF57">
    <property type="entry name" value="CARBOHYDRATE KINASE PFKB DOMAIN-CONTAINING PROTEIN"/>
    <property type="match status" value="1"/>
</dbReference>
<evidence type="ECO:0000256" key="3">
    <source>
        <dbReference type="ARBA" id="ARBA00022777"/>
    </source>
</evidence>
<evidence type="ECO:0000256" key="1">
    <source>
        <dbReference type="ARBA" id="ARBA00010688"/>
    </source>
</evidence>
<comment type="similarity">
    <text evidence="1">Belongs to the carbohydrate kinase PfkB family.</text>
</comment>
<dbReference type="EMBL" id="CP001719">
    <property type="protein sequence ID" value="ADC47179.1"/>
    <property type="molecule type" value="Genomic_DNA"/>
</dbReference>
<dbReference type="eggNOG" id="arCOG00016">
    <property type="taxonomic scope" value="Archaea"/>
</dbReference>
<dbReference type="PANTHER" id="PTHR43085">
    <property type="entry name" value="HEXOKINASE FAMILY MEMBER"/>
    <property type="match status" value="1"/>
</dbReference>